<dbReference type="Gene3D" id="3.60.10.10">
    <property type="entry name" value="Endonuclease/exonuclease/phosphatase"/>
    <property type="match status" value="1"/>
</dbReference>
<protein>
    <submittedName>
        <fullName evidence="4">Exonuclease III</fullName>
    </submittedName>
</protein>
<keyword evidence="1" id="KW-1133">Transmembrane helix</keyword>
<keyword evidence="4" id="KW-0378">Hydrolase</keyword>
<evidence type="ECO:0000313" key="4">
    <source>
        <dbReference type="EMBL" id="KAB6421919.1"/>
    </source>
</evidence>
<evidence type="ECO:0000259" key="2">
    <source>
        <dbReference type="Pfam" id="PF03372"/>
    </source>
</evidence>
<name>A0A6A2RYX9_9BACE</name>
<evidence type="ECO:0000313" key="5">
    <source>
        <dbReference type="Proteomes" id="UP000471447"/>
    </source>
</evidence>
<dbReference type="InterPro" id="IPR036691">
    <property type="entry name" value="Endo/exonu/phosph_ase_sf"/>
</dbReference>
<keyword evidence="4" id="KW-0269">Exonuclease</keyword>
<sequence>MNTIRFRTRRSFIPAMHSITKLMMLTTVQLLLNNNLSRYSNHMKLNCLGITLFALMMALPGFAKDKRGKQAMKIISYNIEYGMRADTTAGKTIFSTWMRNQDPDIVCLQEANKFTQKSLEALAASYGHPYAVLQKEKGFPTAITSKYPIVNIMKVENNMWHGFVMGTINGYHIISLHLSPHRYESRQLDIDLILETIRQNGPFEKWLIMGDFNSVSPVDAGKYADGRLADRLRKEEEKRPALKNLVNGEIDYSVHQRILDFGFIDSARLDKNFSEKNFGARIDFIYISPDLKSAFTGGNFIIDDFTKKYSDHRPVYMTWEK</sequence>
<feature type="domain" description="Endonuclease/exonuclease/phosphatase" evidence="2">
    <location>
        <begin position="75"/>
        <end position="312"/>
    </location>
</feature>
<accession>A0A6A2RYX9</accession>
<gene>
    <name evidence="3" type="ORF">GA424_19110</name>
    <name evidence="4" type="ORF">GAZ26_16010</name>
</gene>
<keyword evidence="4" id="KW-0540">Nuclease</keyword>
<keyword evidence="1" id="KW-0812">Transmembrane</keyword>
<dbReference type="SUPFAM" id="SSF56219">
    <property type="entry name" value="DNase I-like"/>
    <property type="match status" value="1"/>
</dbReference>
<evidence type="ECO:0000313" key="6">
    <source>
        <dbReference type="Proteomes" id="UP000487596"/>
    </source>
</evidence>
<keyword evidence="1" id="KW-0472">Membrane</keyword>
<dbReference type="AlphaFoldDB" id="A0A6A2RYX9"/>
<evidence type="ECO:0000256" key="1">
    <source>
        <dbReference type="SAM" id="Phobius"/>
    </source>
</evidence>
<feature type="transmembrane region" description="Helical" evidence="1">
    <location>
        <begin position="43"/>
        <end position="63"/>
    </location>
</feature>
<comment type="caution">
    <text evidence="4">The sequence shown here is derived from an EMBL/GenBank/DDBJ whole genome shotgun (WGS) entry which is preliminary data.</text>
</comment>
<dbReference type="Pfam" id="PF03372">
    <property type="entry name" value="Exo_endo_phos"/>
    <property type="match status" value="1"/>
</dbReference>
<dbReference type="EMBL" id="WDCG01000017">
    <property type="protein sequence ID" value="KAB6421919.1"/>
    <property type="molecule type" value="Genomic_DNA"/>
</dbReference>
<organism evidence="4 5">
    <name type="scientific">Bacteroides xylanisolvens</name>
    <dbReference type="NCBI Taxonomy" id="371601"/>
    <lineage>
        <taxon>Bacteria</taxon>
        <taxon>Pseudomonadati</taxon>
        <taxon>Bacteroidota</taxon>
        <taxon>Bacteroidia</taxon>
        <taxon>Bacteroidales</taxon>
        <taxon>Bacteroidaceae</taxon>
        <taxon>Bacteroides</taxon>
    </lineage>
</organism>
<dbReference type="Proteomes" id="UP000471447">
    <property type="component" value="Unassembled WGS sequence"/>
</dbReference>
<dbReference type="GO" id="GO:0004527">
    <property type="term" value="F:exonuclease activity"/>
    <property type="evidence" value="ECO:0007669"/>
    <property type="project" value="UniProtKB-KW"/>
</dbReference>
<dbReference type="Proteomes" id="UP000487596">
    <property type="component" value="Unassembled WGS sequence"/>
</dbReference>
<evidence type="ECO:0000313" key="3">
    <source>
        <dbReference type="EMBL" id="KAB6134273.1"/>
    </source>
</evidence>
<dbReference type="EMBL" id="WDEH01000037">
    <property type="protein sequence ID" value="KAB6134273.1"/>
    <property type="molecule type" value="Genomic_DNA"/>
</dbReference>
<proteinExistence type="predicted"/>
<dbReference type="InterPro" id="IPR005135">
    <property type="entry name" value="Endo/exonuclease/phosphatase"/>
</dbReference>
<reference evidence="5 6" key="1">
    <citation type="journal article" date="2019" name="Nat. Med.">
        <title>A library of human gut bacterial isolates paired with longitudinal multiomics data enables mechanistic microbiome research.</title>
        <authorList>
            <person name="Poyet M."/>
            <person name="Groussin M."/>
            <person name="Gibbons S.M."/>
            <person name="Avila-Pacheco J."/>
            <person name="Jiang X."/>
            <person name="Kearney S.M."/>
            <person name="Perrotta A.R."/>
            <person name="Berdy B."/>
            <person name="Zhao S."/>
            <person name="Lieberman T.D."/>
            <person name="Swanson P.K."/>
            <person name="Smith M."/>
            <person name="Roesemann S."/>
            <person name="Alexander J.E."/>
            <person name="Rich S.A."/>
            <person name="Livny J."/>
            <person name="Vlamakis H."/>
            <person name="Clish C."/>
            <person name="Bullock K."/>
            <person name="Deik A."/>
            <person name="Scott J."/>
            <person name="Pierce K.A."/>
            <person name="Xavier R.J."/>
            <person name="Alm E.J."/>
        </authorList>
    </citation>
    <scope>NUCLEOTIDE SEQUENCE [LARGE SCALE GENOMIC DNA]</scope>
    <source>
        <strain evidence="3 6">BIOML-A62</strain>
        <strain evidence="4 5">BIOML-A7</strain>
    </source>
</reference>